<proteinExistence type="predicted"/>
<dbReference type="EMBL" id="JYDJ01000418">
    <property type="protein sequence ID" value="KRX35698.1"/>
    <property type="molecule type" value="Genomic_DNA"/>
</dbReference>
<dbReference type="AlphaFoldDB" id="A0A0V0T9S4"/>
<gene>
    <name evidence="1" type="ORF">T05_50</name>
</gene>
<reference evidence="1 2" key="1">
    <citation type="submission" date="2015-01" db="EMBL/GenBank/DDBJ databases">
        <title>Evolution of Trichinella species and genotypes.</title>
        <authorList>
            <person name="Korhonen P.K."/>
            <person name="Edoardo P."/>
            <person name="Giuseppe L.R."/>
            <person name="Gasser R.B."/>
        </authorList>
    </citation>
    <scope>NUCLEOTIDE SEQUENCE [LARGE SCALE GENOMIC DNA]</scope>
    <source>
        <strain evidence="1">ISS417</strain>
    </source>
</reference>
<name>A0A0V0T9S4_9BILA</name>
<comment type="caution">
    <text evidence="1">The sequence shown here is derived from an EMBL/GenBank/DDBJ whole genome shotgun (WGS) entry which is preliminary data.</text>
</comment>
<evidence type="ECO:0000313" key="1">
    <source>
        <dbReference type="EMBL" id="KRX35698.1"/>
    </source>
</evidence>
<accession>A0A0V0T9S4</accession>
<organism evidence="1 2">
    <name type="scientific">Trichinella murrelli</name>
    <dbReference type="NCBI Taxonomy" id="144512"/>
    <lineage>
        <taxon>Eukaryota</taxon>
        <taxon>Metazoa</taxon>
        <taxon>Ecdysozoa</taxon>
        <taxon>Nematoda</taxon>
        <taxon>Enoplea</taxon>
        <taxon>Dorylaimia</taxon>
        <taxon>Trichinellida</taxon>
        <taxon>Trichinellidae</taxon>
        <taxon>Trichinella</taxon>
    </lineage>
</organism>
<evidence type="ECO:0000313" key="2">
    <source>
        <dbReference type="Proteomes" id="UP000055048"/>
    </source>
</evidence>
<protein>
    <submittedName>
        <fullName evidence="1">Uncharacterized protein</fullName>
    </submittedName>
</protein>
<keyword evidence="2" id="KW-1185">Reference proteome</keyword>
<dbReference type="Proteomes" id="UP000055048">
    <property type="component" value="Unassembled WGS sequence"/>
</dbReference>
<sequence>MKSENKRSKKKTTIGRIEIRSDPLSKAIAGSEFGCRCRIGRRLGRDQMRRAGSHRRRTCRVRAAQCDGR</sequence>